<evidence type="ECO:0000313" key="2">
    <source>
        <dbReference type="EMBL" id="PRP72908.1"/>
    </source>
</evidence>
<comment type="caution">
    <text evidence="2">The sequence shown here is derived from an EMBL/GenBank/DDBJ whole genome shotgun (WGS) entry which is preliminary data.</text>
</comment>
<dbReference type="InterPro" id="IPR013087">
    <property type="entry name" value="Znf_C2H2_type"/>
</dbReference>
<accession>A0A2P6MMI2</accession>
<feature type="non-terminal residue" evidence="2">
    <location>
        <position position="517"/>
    </location>
</feature>
<dbReference type="CDD" id="cd22744">
    <property type="entry name" value="OTU"/>
    <property type="match status" value="1"/>
</dbReference>
<dbReference type="Proteomes" id="UP000241769">
    <property type="component" value="Unassembled WGS sequence"/>
</dbReference>
<sequence>PSIELDVVEGSSHIPRRYSVKLGYLGDLRKGKQSDFERLIQRYKQASKLGFQYAQWDLQTLQQYMSSRHQQLHRKIKRVFTAIRFLIRIKPKTTLLTAGVASQYDYSFLPDTWFSKSVSAMAQICSKTNAVLPVVKHISDLNNTLQLWIQNSFAADDSVPDTKHRVHEFIAFKLKLAKSQQGGCKGYTVDSGLKNKRCLKNPDLKDNLCFWRSIAIALYESSCQGIQQANSKQQREKAIALRDQYFAQCGQNISDHVQVADLPAICQALNLDLTVYTLDSNLNSLKLYESGIQGSPICLHLDQAKNHYMLLRTLGKGFTKMGNLDTDLPAICQALNLDLTVYTLDDNLNSLKLYESGIQGSPICLHLDQPKNHYMLLRTLVGYAETIICDKCKKVFAYSKASKYHQHMTKHQKDQSSSKNSTSLYKQSFGIELVRPLFLAYDFECILKKMKNNEVNQKTTYTHSHEPIGVVMLAGGCLAIQARDLEYEYCGPDAGKHFVAPYCSLSSVEFYSLWCPV</sequence>
<name>A0A2P6MMI2_9EUKA</name>
<evidence type="ECO:0000313" key="3">
    <source>
        <dbReference type="Proteomes" id="UP000241769"/>
    </source>
</evidence>
<keyword evidence="3" id="KW-1185">Reference proteome</keyword>
<dbReference type="InParanoid" id="A0A2P6MMI2"/>
<evidence type="ECO:0000259" key="1">
    <source>
        <dbReference type="PROSITE" id="PS00028"/>
    </source>
</evidence>
<dbReference type="EMBL" id="MDYQ01000754">
    <property type="protein sequence ID" value="PRP72908.1"/>
    <property type="molecule type" value="Genomic_DNA"/>
</dbReference>
<protein>
    <recommendedName>
        <fullName evidence="1">C2H2-type domain-containing protein</fullName>
    </recommendedName>
</protein>
<gene>
    <name evidence="2" type="ORF">PROFUN_17016</name>
</gene>
<reference evidence="2 3" key="1">
    <citation type="journal article" date="2018" name="Genome Biol. Evol.">
        <title>Multiple Roots of Fruiting Body Formation in Amoebozoa.</title>
        <authorList>
            <person name="Hillmann F."/>
            <person name="Forbes G."/>
            <person name="Novohradska S."/>
            <person name="Ferling I."/>
            <person name="Riege K."/>
            <person name="Groth M."/>
            <person name="Westermann M."/>
            <person name="Marz M."/>
            <person name="Spaller T."/>
            <person name="Winckler T."/>
            <person name="Schaap P."/>
            <person name="Glockner G."/>
        </authorList>
    </citation>
    <scope>NUCLEOTIDE SEQUENCE [LARGE SCALE GENOMIC DNA]</scope>
    <source>
        <strain evidence="2 3">Jena</strain>
    </source>
</reference>
<feature type="non-terminal residue" evidence="2">
    <location>
        <position position="1"/>
    </location>
</feature>
<organism evidence="2 3">
    <name type="scientific">Planoprotostelium fungivorum</name>
    <dbReference type="NCBI Taxonomy" id="1890364"/>
    <lineage>
        <taxon>Eukaryota</taxon>
        <taxon>Amoebozoa</taxon>
        <taxon>Evosea</taxon>
        <taxon>Variosea</taxon>
        <taxon>Cavosteliida</taxon>
        <taxon>Cavosteliaceae</taxon>
        <taxon>Planoprotostelium</taxon>
    </lineage>
</organism>
<proteinExistence type="predicted"/>
<feature type="domain" description="C2H2-type" evidence="1">
    <location>
        <begin position="389"/>
        <end position="411"/>
    </location>
</feature>
<dbReference type="PROSITE" id="PS00028">
    <property type="entry name" value="ZINC_FINGER_C2H2_1"/>
    <property type="match status" value="1"/>
</dbReference>
<dbReference type="AlphaFoldDB" id="A0A2P6MMI2"/>